<name>A0A8J7SIU5_9PROT</name>
<feature type="region of interest" description="Disordered" evidence="1">
    <location>
        <begin position="62"/>
        <end position="98"/>
    </location>
</feature>
<feature type="compositionally biased region" description="Low complexity" evidence="1">
    <location>
        <begin position="84"/>
        <end position="98"/>
    </location>
</feature>
<dbReference type="AlphaFoldDB" id="A0A8J7SIU5"/>
<organism evidence="2 3">
    <name type="scientific">Marivibrio halodurans</name>
    <dbReference type="NCBI Taxonomy" id="2039722"/>
    <lineage>
        <taxon>Bacteria</taxon>
        <taxon>Pseudomonadati</taxon>
        <taxon>Pseudomonadota</taxon>
        <taxon>Alphaproteobacteria</taxon>
        <taxon>Rhodospirillales</taxon>
        <taxon>Rhodospirillaceae</taxon>
        <taxon>Marivibrio</taxon>
    </lineage>
</organism>
<evidence type="ECO:0000256" key="1">
    <source>
        <dbReference type="SAM" id="MobiDB-lite"/>
    </source>
</evidence>
<dbReference type="RefSeq" id="WP_210681878.1">
    <property type="nucleotide sequence ID" value="NZ_JAGMWN010000004.1"/>
</dbReference>
<evidence type="ECO:0000313" key="2">
    <source>
        <dbReference type="EMBL" id="MBP5857288.1"/>
    </source>
</evidence>
<evidence type="ECO:0008006" key="4">
    <source>
        <dbReference type="Google" id="ProtNLM"/>
    </source>
</evidence>
<proteinExistence type="predicted"/>
<accession>A0A8J7SIU5</accession>
<protein>
    <recommendedName>
        <fullName evidence="4">Mu-like prophage FluMu N-terminal domain-containing protein</fullName>
    </recommendedName>
</protein>
<keyword evidence="3" id="KW-1185">Reference proteome</keyword>
<evidence type="ECO:0000313" key="3">
    <source>
        <dbReference type="Proteomes" id="UP000672602"/>
    </source>
</evidence>
<dbReference type="Proteomes" id="UP000672602">
    <property type="component" value="Unassembled WGS sequence"/>
</dbReference>
<feature type="region of interest" description="Disordered" evidence="1">
    <location>
        <begin position="1"/>
        <end position="23"/>
    </location>
</feature>
<dbReference type="EMBL" id="JAGMWN010000004">
    <property type="protein sequence ID" value="MBP5857288.1"/>
    <property type="molecule type" value="Genomic_DNA"/>
</dbReference>
<sequence>MSQKSRPAIEVRAFGEAGRRRAGRRFTANWSDPIPLDELSEADREAIEGDPNLAVREVTLKSAKEEKLEGDNTGEPQSGGGKNPAGKQPGGKAPPAKE</sequence>
<comment type="caution">
    <text evidence="2">The sequence shown here is derived from an EMBL/GenBank/DDBJ whole genome shotgun (WGS) entry which is preliminary data.</text>
</comment>
<gene>
    <name evidence="2" type="ORF">KAJ83_09730</name>
</gene>
<reference evidence="2" key="1">
    <citation type="submission" date="2021-04" db="EMBL/GenBank/DDBJ databases">
        <authorList>
            <person name="Zhang D.-C."/>
        </authorList>
    </citation>
    <scope>NUCLEOTIDE SEQUENCE</scope>
    <source>
        <strain evidence="2">CGMCC 1.15697</strain>
    </source>
</reference>
<dbReference type="SUPFAM" id="SSF160059">
    <property type="entry name" value="PriA/YqbF domain"/>
    <property type="match status" value="1"/>
</dbReference>